<dbReference type="STRING" id="739143.SAMN05216297_11131"/>
<evidence type="ECO:0000313" key="2">
    <source>
        <dbReference type="Proteomes" id="UP000199672"/>
    </source>
</evidence>
<dbReference type="Pfam" id="PF10884">
    <property type="entry name" value="DUF2683"/>
    <property type="match status" value="1"/>
</dbReference>
<organism evidence="1 2">
    <name type="scientific">Flavobacterium phragmitis</name>
    <dbReference type="NCBI Taxonomy" id="739143"/>
    <lineage>
        <taxon>Bacteria</taxon>
        <taxon>Pseudomonadati</taxon>
        <taxon>Bacteroidota</taxon>
        <taxon>Flavobacteriia</taxon>
        <taxon>Flavobacteriales</taxon>
        <taxon>Flavobacteriaceae</taxon>
        <taxon>Flavobacterium</taxon>
    </lineage>
</organism>
<accession>A0A1I1UIL3</accession>
<dbReference type="AlphaFoldDB" id="A0A1I1UIL3"/>
<protein>
    <submittedName>
        <fullName evidence="1">Uncharacterized protein</fullName>
    </submittedName>
</protein>
<dbReference type="Proteomes" id="UP000199672">
    <property type="component" value="Unassembled WGS sequence"/>
</dbReference>
<reference evidence="2" key="1">
    <citation type="submission" date="2016-10" db="EMBL/GenBank/DDBJ databases">
        <authorList>
            <person name="Varghese N."/>
            <person name="Submissions S."/>
        </authorList>
    </citation>
    <scope>NUCLEOTIDE SEQUENCE [LARGE SCALE GENOMIC DNA]</scope>
    <source>
        <strain evidence="2">CGMCC 1.10370</strain>
    </source>
</reference>
<gene>
    <name evidence="1" type="ORF">SAMN05216297_11131</name>
</gene>
<proteinExistence type="predicted"/>
<sequence length="86" mass="9969">MFKSRTMKTLTIKINERTKIGKAFIAMFDSFKGFEEIEIIETDSEKVKAEKSPYDPEFVKMVLEADKRGEYKEVDPKDVWGSLGLK</sequence>
<evidence type="ECO:0000313" key="1">
    <source>
        <dbReference type="EMBL" id="SFD70544.1"/>
    </source>
</evidence>
<dbReference type="InterPro" id="IPR020271">
    <property type="entry name" value="Uncharacterised_MJ1172"/>
</dbReference>
<keyword evidence="2" id="KW-1185">Reference proteome</keyword>
<dbReference type="EMBL" id="FOMH01000011">
    <property type="protein sequence ID" value="SFD70544.1"/>
    <property type="molecule type" value="Genomic_DNA"/>
</dbReference>
<name>A0A1I1UIL3_9FLAO</name>